<dbReference type="CDD" id="cd14869">
    <property type="entry name" value="uS7_Bacteria"/>
    <property type="match status" value="1"/>
</dbReference>
<dbReference type="InterPro" id="IPR005717">
    <property type="entry name" value="Ribosomal_uS7_bac/org-type"/>
</dbReference>
<comment type="similarity">
    <text evidence="1">Belongs to the universal ribosomal protein uS7 family.</text>
</comment>
<protein>
    <recommendedName>
        <fullName evidence="6">Small ribosomal subunit protein uS7 domain-containing protein</fullName>
    </recommendedName>
</protein>
<dbReference type="FunFam" id="1.10.455.10:FF:000001">
    <property type="entry name" value="30S ribosomal protein S7"/>
    <property type="match status" value="1"/>
</dbReference>
<evidence type="ECO:0000256" key="4">
    <source>
        <dbReference type="ARBA" id="ARBA00022980"/>
    </source>
</evidence>
<dbReference type="GO" id="GO:0006412">
    <property type="term" value="P:translation"/>
    <property type="evidence" value="ECO:0007669"/>
    <property type="project" value="InterPro"/>
</dbReference>
<feature type="domain" description="Small ribosomal subunit protein uS7" evidence="6">
    <location>
        <begin position="3"/>
        <end position="129"/>
    </location>
</feature>
<dbReference type="InterPro" id="IPR000235">
    <property type="entry name" value="Ribosomal_uS7"/>
</dbReference>
<organism evidence="7">
    <name type="scientific">marine metagenome</name>
    <dbReference type="NCBI Taxonomy" id="408172"/>
    <lineage>
        <taxon>unclassified sequences</taxon>
        <taxon>metagenomes</taxon>
        <taxon>ecological metagenomes</taxon>
    </lineage>
</organism>
<evidence type="ECO:0000259" key="6">
    <source>
        <dbReference type="Pfam" id="PF00177"/>
    </source>
</evidence>
<proteinExistence type="inferred from homology"/>
<keyword evidence="2" id="KW-0699">rRNA-binding</keyword>
<dbReference type="AlphaFoldDB" id="A0A381UQC2"/>
<evidence type="ECO:0000313" key="7">
    <source>
        <dbReference type="EMBL" id="SVA30336.1"/>
    </source>
</evidence>
<accession>A0A381UQC2</accession>
<dbReference type="InterPro" id="IPR023798">
    <property type="entry name" value="Ribosomal_uS7_dom"/>
</dbReference>
<reference evidence="7" key="1">
    <citation type="submission" date="2018-05" db="EMBL/GenBank/DDBJ databases">
        <authorList>
            <person name="Lanie J.A."/>
            <person name="Ng W.-L."/>
            <person name="Kazmierczak K.M."/>
            <person name="Andrzejewski T.M."/>
            <person name="Davidsen T.M."/>
            <person name="Wayne K.J."/>
            <person name="Tettelin H."/>
            <person name="Glass J.I."/>
            <person name="Rusch D."/>
            <person name="Podicherti R."/>
            <person name="Tsui H.-C.T."/>
            <person name="Winkler M.E."/>
        </authorList>
    </citation>
    <scope>NUCLEOTIDE SEQUENCE</scope>
</reference>
<dbReference type="GO" id="GO:0019843">
    <property type="term" value="F:rRNA binding"/>
    <property type="evidence" value="ECO:0007669"/>
    <property type="project" value="UniProtKB-KW"/>
</dbReference>
<dbReference type="Pfam" id="PF00177">
    <property type="entry name" value="Ribosomal_S7"/>
    <property type="match status" value="1"/>
</dbReference>
<evidence type="ECO:0000256" key="5">
    <source>
        <dbReference type="ARBA" id="ARBA00023274"/>
    </source>
</evidence>
<dbReference type="NCBIfam" id="TIGR01029">
    <property type="entry name" value="rpsG_bact"/>
    <property type="match status" value="1"/>
</dbReference>
<keyword evidence="4" id="KW-0689">Ribosomal protein</keyword>
<dbReference type="GO" id="GO:0015935">
    <property type="term" value="C:small ribosomal subunit"/>
    <property type="evidence" value="ECO:0007669"/>
    <property type="project" value="InterPro"/>
</dbReference>
<sequence>VELTRFVNKLMKNGKKTVAQRIVYQALDVIAEQTKREPMEVFNLALDNSKPLLEVKPRRVGGATYQVPVEVRDSRSEALAMRWLLGSARSRKNTTMIQRLAMELMDAAKGEGSAIKRREDMHRMAEANRAFVHYRW</sequence>
<dbReference type="SUPFAM" id="SSF47973">
    <property type="entry name" value="Ribosomal protein S7"/>
    <property type="match status" value="1"/>
</dbReference>
<feature type="non-terminal residue" evidence="7">
    <location>
        <position position="1"/>
    </location>
</feature>
<gene>
    <name evidence="7" type="ORF">METZ01_LOCUS83190</name>
</gene>
<keyword evidence="5" id="KW-0687">Ribonucleoprotein</keyword>
<name>A0A381UQC2_9ZZZZ</name>
<dbReference type="InterPro" id="IPR036823">
    <property type="entry name" value="Ribosomal_uS7_dom_sf"/>
</dbReference>
<dbReference type="HAMAP" id="MF_00480_B">
    <property type="entry name" value="Ribosomal_uS7_B"/>
    <property type="match status" value="1"/>
</dbReference>
<evidence type="ECO:0000256" key="2">
    <source>
        <dbReference type="ARBA" id="ARBA00022730"/>
    </source>
</evidence>
<evidence type="ECO:0000256" key="3">
    <source>
        <dbReference type="ARBA" id="ARBA00022884"/>
    </source>
</evidence>
<dbReference type="EMBL" id="UINC01006908">
    <property type="protein sequence ID" value="SVA30336.1"/>
    <property type="molecule type" value="Genomic_DNA"/>
</dbReference>
<dbReference type="PIRSF" id="PIRSF002122">
    <property type="entry name" value="RPS7p_RPS7a_RPS5e_RPS7o"/>
    <property type="match status" value="1"/>
</dbReference>
<dbReference type="Gene3D" id="1.10.455.10">
    <property type="entry name" value="Ribosomal protein S7 domain"/>
    <property type="match status" value="1"/>
</dbReference>
<dbReference type="PANTHER" id="PTHR11205">
    <property type="entry name" value="RIBOSOMAL PROTEIN S7"/>
    <property type="match status" value="1"/>
</dbReference>
<keyword evidence="3" id="KW-0694">RNA-binding</keyword>
<evidence type="ECO:0000256" key="1">
    <source>
        <dbReference type="ARBA" id="ARBA00007151"/>
    </source>
</evidence>
<dbReference type="GO" id="GO:0003735">
    <property type="term" value="F:structural constituent of ribosome"/>
    <property type="evidence" value="ECO:0007669"/>
    <property type="project" value="InterPro"/>
</dbReference>